<accession>A0A0B3VHG9</accession>
<dbReference type="InterPro" id="IPR024220">
    <property type="entry name" value="DUF3780"/>
</dbReference>
<dbReference type="Proteomes" id="UP000031189">
    <property type="component" value="Unassembled WGS sequence"/>
</dbReference>
<comment type="caution">
    <text evidence="1">The sequence shown here is derived from an EMBL/GenBank/DDBJ whole genome shotgun (WGS) entry which is preliminary data.</text>
</comment>
<dbReference type="Pfam" id="PF12635">
    <property type="entry name" value="DUF3780"/>
    <property type="match status" value="1"/>
</dbReference>
<organism evidence="1 2">
    <name type="scientific">Terrisporobacter othiniensis</name>
    <dbReference type="NCBI Taxonomy" id="1577792"/>
    <lineage>
        <taxon>Bacteria</taxon>
        <taxon>Bacillati</taxon>
        <taxon>Bacillota</taxon>
        <taxon>Clostridia</taxon>
        <taxon>Peptostreptococcales</taxon>
        <taxon>Peptostreptococcaceae</taxon>
        <taxon>Terrisporobacter</taxon>
    </lineage>
</organism>
<dbReference type="STRING" id="1577792.QX51_14935"/>
<dbReference type="AlphaFoldDB" id="A0A0B3VHG9"/>
<gene>
    <name evidence="1" type="ORF">QX51_14935</name>
</gene>
<dbReference type="RefSeq" id="WP_039680699.1">
    <property type="nucleotide sequence ID" value="NZ_JWHR01000118.1"/>
</dbReference>
<protein>
    <recommendedName>
        <fullName evidence="3">DUF3780 domain-containing protein</fullName>
    </recommendedName>
</protein>
<evidence type="ECO:0008006" key="3">
    <source>
        <dbReference type="Google" id="ProtNLM"/>
    </source>
</evidence>
<dbReference type="EMBL" id="JWHR01000118">
    <property type="protein sequence ID" value="KHS56226.1"/>
    <property type="molecule type" value="Genomic_DNA"/>
</dbReference>
<sequence length="187" mass="22004">MSQTRKAIGFGFIPEENQHHFLVKIPRSTAKDQNVKIYERFIWQDEDDKQVINLMKDKLKADIPKQKWNMISKALENEFKSRLKENNITVYRQAQWKTGDNPVDRLLGKELLLLVWAIEDCQTAVIDTAIKNWLGLDITERWWLYTMTNAATGGAYDRIGWRRAIKYALSENPVEDIQKNQVDWFGM</sequence>
<reference evidence="1 2" key="1">
    <citation type="submission" date="2014-12" db="EMBL/GenBank/DDBJ databases">
        <title>Draft genome sequence of Terrisporobacter sp. 08-306576, isolated from the blood culture of a bacteremia patient.</title>
        <authorList>
            <person name="Lund L.C."/>
            <person name="Sydenham T.V."/>
            <person name="Hogh S.V."/>
            <person name="Skov M.N."/>
            <person name="Kemp M."/>
            <person name="Justesen U.S."/>
        </authorList>
    </citation>
    <scope>NUCLEOTIDE SEQUENCE [LARGE SCALE GENOMIC DNA]</scope>
    <source>
        <strain evidence="1 2">08-306576</strain>
    </source>
</reference>
<keyword evidence="2" id="KW-1185">Reference proteome</keyword>
<evidence type="ECO:0000313" key="1">
    <source>
        <dbReference type="EMBL" id="KHS56226.1"/>
    </source>
</evidence>
<evidence type="ECO:0000313" key="2">
    <source>
        <dbReference type="Proteomes" id="UP000031189"/>
    </source>
</evidence>
<proteinExistence type="predicted"/>
<dbReference type="OrthoDB" id="67865at2"/>
<name>A0A0B3VHG9_9FIRM</name>